<feature type="transmembrane region" description="Helical" evidence="11">
    <location>
        <begin position="326"/>
        <end position="347"/>
    </location>
</feature>
<dbReference type="InterPro" id="IPR048279">
    <property type="entry name" value="MdtK-like"/>
</dbReference>
<evidence type="ECO:0000256" key="3">
    <source>
        <dbReference type="ARBA" id="ARBA00022106"/>
    </source>
</evidence>
<dbReference type="PIRSF" id="PIRSF006603">
    <property type="entry name" value="DinF"/>
    <property type="match status" value="1"/>
</dbReference>
<feature type="transmembrane region" description="Helical" evidence="11">
    <location>
        <begin position="368"/>
        <end position="387"/>
    </location>
</feature>
<evidence type="ECO:0000256" key="1">
    <source>
        <dbReference type="ARBA" id="ARBA00004651"/>
    </source>
</evidence>
<evidence type="ECO:0000313" key="12">
    <source>
        <dbReference type="EMBL" id="MBB3171939.1"/>
    </source>
</evidence>
<dbReference type="Proteomes" id="UP000530850">
    <property type="component" value="Unassembled WGS sequence"/>
</dbReference>
<evidence type="ECO:0000256" key="8">
    <source>
        <dbReference type="ARBA" id="ARBA00023136"/>
    </source>
</evidence>
<keyword evidence="4" id="KW-0813">Transport</keyword>
<organism evidence="12 13">
    <name type="scientific">Parvibacter caecicola</name>
    <dbReference type="NCBI Taxonomy" id="747645"/>
    <lineage>
        <taxon>Bacteria</taxon>
        <taxon>Bacillati</taxon>
        <taxon>Actinomycetota</taxon>
        <taxon>Coriobacteriia</taxon>
        <taxon>Coriobacteriales</taxon>
        <taxon>Coriobacteriaceae</taxon>
        <taxon>Parvibacter</taxon>
    </lineage>
</organism>
<dbReference type="CDD" id="cd13143">
    <property type="entry name" value="MATE_MepA_like"/>
    <property type="match status" value="1"/>
</dbReference>
<reference evidence="12 13" key="1">
    <citation type="submission" date="2020-08" db="EMBL/GenBank/DDBJ databases">
        <title>Sequencing the genomes of 1000 actinobacteria strains.</title>
        <authorList>
            <person name="Klenk H.-P."/>
        </authorList>
    </citation>
    <scope>NUCLEOTIDE SEQUENCE [LARGE SCALE GENOMIC DNA]</scope>
    <source>
        <strain evidence="12 13">DSM 22242</strain>
    </source>
</reference>
<accession>A0A7W5D2Y6</accession>
<feature type="transmembrane region" description="Helical" evidence="11">
    <location>
        <begin position="441"/>
        <end position="460"/>
    </location>
</feature>
<evidence type="ECO:0000256" key="7">
    <source>
        <dbReference type="ARBA" id="ARBA00022989"/>
    </source>
</evidence>
<evidence type="ECO:0000256" key="6">
    <source>
        <dbReference type="ARBA" id="ARBA00022692"/>
    </source>
</evidence>
<dbReference type="Pfam" id="PF01554">
    <property type="entry name" value="MatE"/>
    <property type="match status" value="2"/>
</dbReference>
<feature type="transmembrane region" description="Helical" evidence="11">
    <location>
        <begin position="211"/>
        <end position="230"/>
    </location>
</feature>
<dbReference type="RefSeq" id="WP_235869372.1">
    <property type="nucleotide sequence ID" value="NZ_JACHYA010000007.1"/>
</dbReference>
<dbReference type="PANTHER" id="PTHR43823">
    <property type="entry name" value="SPORULATION PROTEIN YKVU"/>
    <property type="match status" value="1"/>
</dbReference>
<dbReference type="EMBL" id="JACHYA010000007">
    <property type="protein sequence ID" value="MBB3171939.1"/>
    <property type="molecule type" value="Genomic_DNA"/>
</dbReference>
<dbReference type="InterPro" id="IPR051327">
    <property type="entry name" value="MATE_MepA_subfamily"/>
</dbReference>
<dbReference type="InterPro" id="IPR002528">
    <property type="entry name" value="MATE_fam"/>
</dbReference>
<comment type="similarity">
    <text evidence="2">Belongs to the multi antimicrobial extrusion (MATE) (TC 2.A.66.1) family. MepA subfamily.</text>
</comment>
<evidence type="ECO:0000313" key="13">
    <source>
        <dbReference type="Proteomes" id="UP000530850"/>
    </source>
</evidence>
<dbReference type="AlphaFoldDB" id="A0A7W5D2Y6"/>
<dbReference type="GO" id="GO:0046677">
    <property type="term" value="P:response to antibiotic"/>
    <property type="evidence" value="ECO:0007669"/>
    <property type="project" value="UniProtKB-KW"/>
</dbReference>
<keyword evidence="7 11" id="KW-1133">Transmembrane helix</keyword>
<keyword evidence="6 11" id="KW-0812">Transmembrane</keyword>
<feature type="transmembrane region" description="Helical" evidence="11">
    <location>
        <begin position="92"/>
        <end position="115"/>
    </location>
</feature>
<dbReference type="PANTHER" id="PTHR43823:SF3">
    <property type="entry name" value="MULTIDRUG EXPORT PROTEIN MEPA"/>
    <property type="match status" value="1"/>
</dbReference>
<keyword evidence="5" id="KW-1003">Cell membrane</keyword>
<evidence type="ECO:0000256" key="10">
    <source>
        <dbReference type="SAM" id="MobiDB-lite"/>
    </source>
</evidence>
<evidence type="ECO:0000256" key="2">
    <source>
        <dbReference type="ARBA" id="ARBA00008417"/>
    </source>
</evidence>
<feature type="region of interest" description="Disordered" evidence="10">
    <location>
        <begin position="1"/>
        <end position="46"/>
    </location>
</feature>
<dbReference type="GO" id="GO:0042910">
    <property type="term" value="F:xenobiotic transmembrane transporter activity"/>
    <property type="evidence" value="ECO:0007669"/>
    <property type="project" value="InterPro"/>
</dbReference>
<evidence type="ECO:0000256" key="11">
    <source>
        <dbReference type="SAM" id="Phobius"/>
    </source>
</evidence>
<name>A0A7W5D2Y6_9ACTN</name>
<keyword evidence="8 11" id="KW-0472">Membrane</keyword>
<comment type="subcellular location">
    <subcellularLocation>
        <location evidence="1">Cell membrane</location>
        <topology evidence="1">Multi-pass membrane protein</topology>
    </subcellularLocation>
</comment>
<evidence type="ECO:0000256" key="4">
    <source>
        <dbReference type="ARBA" id="ARBA00022448"/>
    </source>
</evidence>
<dbReference type="GO" id="GO:0015297">
    <property type="term" value="F:antiporter activity"/>
    <property type="evidence" value="ECO:0007669"/>
    <property type="project" value="InterPro"/>
</dbReference>
<feature type="transmembrane region" description="Helical" evidence="11">
    <location>
        <begin position="480"/>
        <end position="499"/>
    </location>
</feature>
<dbReference type="GeneID" id="93356282"/>
<feature type="transmembrane region" description="Helical" evidence="11">
    <location>
        <begin position="136"/>
        <end position="157"/>
    </location>
</feature>
<gene>
    <name evidence="12" type="ORF">FHR31_001772</name>
</gene>
<feature type="transmembrane region" description="Helical" evidence="11">
    <location>
        <begin position="236"/>
        <end position="262"/>
    </location>
</feature>
<dbReference type="GO" id="GO:0005886">
    <property type="term" value="C:plasma membrane"/>
    <property type="evidence" value="ECO:0007669"/>
    <property type="project" value="UniProtKB-SubCell"/>
</dbReference>
<feature type="transmembrane region" description="Helical" evidence="11">
    <location>
        <begin position="177"/>
        <end position="199"/>
    </location>
</feature>
<keyword evidence="9" id="KW-0046">Antibiotic resistance</keyword>
<evidence type="ECO:0000256" key="9">
    <source>
        <dbReference type="ARBA" id="ARBA00023251"/>
    </source>
</evidence>
<evidence type="ECO:0000256" key="5">
    <source>
        <dbReference type="ARBA" id="ARBA00022475"/>
    </source>
</evidence>
<proteinExistence type="inferred from homology"/>
<protein>
    <recommendedName>
        <fullName evidence="3">Multidrug export protein MepA</fullName>
    </recommendedName>
</protein>
<comment type="caution">
    <text evidence="12">The sequence shown here is derived from an EMBL/GenBank/DDBJ whole genome shotgun (WGS) entry which is preliminary data.</text>
</comment>
<feature type="transmembrane region" description="Helical" evidence="11">
    <location>
        <begin position="282"/>
        <end position="306"/>
    </location>
</feature>
<feature type="transmembrane region" description="Helical" evidence="11">
    <location>
        <begin position="407"/>
        <end position="429"/>
    </location>
</feature>
<sequence>MSTQQPHTLVPSDGLEPAEGTAAPANGEAPSGSSRPAATGPRGGNEKVIRMGTASIPRLITEFAIPSVVGMVVNGSYNIIDSMFLGHAMGEIGLSAVTVANPIMIVFMALSMLVGNGGNALAALRLGEGKRQQAEVALGNVVTLCLVLWVLVAAMAACPPVLDGLLTLSSATDDVRPYAASFIRILCFGFVLQCLSMGVNNFIRTSGAPNMALGTMVIGLIGATAFNYLFVLVLDWGVVGSAVATLCGQAMSCAAVLGYFIFGKSVPMRIRGRYLRPNFRVIGTILAYGFPSFAVQAGLAVVNFVLNYQLVRYGALSPIGAEDALASIGVVNRVGMFTVMPIIGVAVSLQPLLGFNYGARLIGRVRKIYGLGVAGATVIACAEWLFIQLFPAVIAGAFGISEQLVEFTAFALRIQFLMLFVVGFQIVSANYFQATGQPAKSIFLTLTRQIIFLVPLLFFMPHLMPGLSGSTLDGLDALYFATPVSDFLSAFVTAIFVLFELRRLKRMQQVMGKGPTGA</sequence>
<dbReference type="InterPro" id="IPR045070">
    <property type="entry name" value="MATE_MepA-like"/>
</dbReference>